<accession>A0ABD2XSM2</accession>
<dbReference type="Proteomes" id="UP001630127">
    <property type="component" value="Unassembled WGS sequence"/>
</dbReference>
<evidence type="ECO:0000313" key="1">
    <source>
        <dbReference type="EMBL" id="KAL3498179.1"/>
    </source>
</evidence>
<evidence type="ECO:0000313" key="2">
    <source>
        <dbReference type="Proteomes" id="UP001630127"/>
    </source>
</evidence>
<comment type="caution">
    <text evidence="1">The sequence shown here is derived from an EMBL/GenBank/DDBJ whole genome shotgun (WGS) entry which is preliminary data.</text>
</comment>
<proteinExistence type="predicted"/>
<dbReference type="EMBL" id="JBJUIK010000017">
    <property type="protein sequence ID" value="KAL3498179.1"/>
    <property type="molecule type" value="Genomic_DNA"/>
</dbReference>
<protein>
    <submittedName>
        <fullName evidence="1">Uncharacterized protein</fullName>
    </submittedName>
</protein>
<gene>
    <name evidence="1" type="ORF">ACH5RR_040911</name>
</gene>
<dbReference type="AlphaFoldDB" id="A0ABD2XSM2"/>
<reference evidence="1 2" key="1">
    <citation type="submission" date="2024-11" db="EMBL/GenBank/DDBJ databases">
        <title>A near-complete genome assembly of Cinchona calisaya.</title>
        <authorList>
            <person name="Lian D.C."/>
            <person name="Zhao X.W."/>
            <person name="Wei L."/>
        </authorList>
    </citation>
    <scope>NUCLEOTIDE SEQUENCE [LARGE SCALE GENOMIC DNA]</scope>
    <source>
        <tissue evidence="1">Nenye</tissue>
    </source>
</reference>
<keyword evidence="2" id="KW-1185">Reference proteome</keyword>
<feature type="non-terminal residue" evidence="1">
    <location>
        <position position="1"/>
    </location>
</feature>
<sequence length="50" mass="5651">VDRAGKTILQLIELTRLVVLLRQLATSRLIRLTRLAVQVDQANQVVLQVD</sequence>
<organism evidence="1 2">
    <name type="scientific">Cinchona calisaya</name>
    <dbReference type="NCBI Taxonomy" id="153742"/>
    <lineage>
        <taxon>Eukaryota</taxon>
        <taxon>Viridiplantae</taxon>
        <taxon>Streptophyta</taxon>
        <taxon>Embryophyta</taxon>
        <taxon>Tracheophyta</taxon>
        <taxon>Spermatophyta</taxon>
        <taxon>Magnoliopsida</taxon>
        <taxon>eudicotyledons</taxon>
        <taxon>Gunneridae</taxon>
        <taxon>Pentapetalae</taxon>
        <taxon>asterids</taxon>
        <taxon>lamiids</taxon>
        <taxon>Gentianales</taxon>
        <taxon>Rubiaceae</taxon>
        <taxon>Cinchonoideae</taxon>
        <taxon>Cinchoneae</taxon>
        <taxon>Cinchona</taxon>
    </lineage>
</organism>
<name>A0ABD2XSM2_9GENT</name>